<comment type="caution">
    <text evidence="1">The sequence shown here is derived from an EMBL/GenBank/DDBJ whole genome shotgun (WGS) entry which is preliminary data.</text>
</comment>
<reference evidence="1 2" key="1">
    <citation type="submission" date="2021-07" db="EMBL/GenBank/DDBJ databases">
        <authorList>
            <person name="Palmer J.M."/>
        </authorList>
    </citation>
    <scope>NUCLEOTIDE SEQUENCE [LARGE SCALE GENOMIC DNA]</scope>
    <source>
        <strain evidence="1 2">AT_MEX2019</strain>
        <tissue evidence="1">Muscle</tissue>
    </source>
</reference>
<evidence type="ECO:0000313" key="2">
    <source>
        <dbReference type="Proteomes" id="UP001345963"/>
    </source>
</evidence>
<dbReference type="Proteomes" id="UP001345963">
    <property type="component" value="Unassembled WGS sequence"/>
</dbReference>
<protein>
    <submittedName>
        <fullName evidence="1">Uncharacterized protein</fullName>
    </submittedName>
</protein>
<accession>A0ABU7A6R3</accession>
<dbReference type="EMBL" id="JAHUTI010002845">
    <property type="protein sequence ID" value="MED6233570.1"/>
    <property type="molecule type" value="Genomic_DNA"/>
</dbReference>
<name>A0ABU7A6R3_9TELE</name>
<proteinExistence type="predicted"/>
<sequence length="99" mass="10924">MSVCVCVCVCVQQHIISQVGVRRSYRYRACRLSGPGMDLVTLVVSCGSEGLESGDVMKEPKAVSGPEHQIWTRTNLSMKPCCLEGDNVNPEPSIITYYR</sequence>
<organism evidence="1 2">
    <name type="scientific">Ataeniobius toweri</name>
    <dbReference type="NCBI Taxonomy" id="208326"/>
    <lineage>
        <taxon>Eukaryota</taxon>
        <taxon>Metazoa</taxon>
        <taxon>Chordata</taxon>
        <taxon>Craniata</taxon>
        <taxon>Vertebrata</taxon>
        <taxon>Euteleostomi</taxon>
        <taxon>Actinopterygii</taxon>
        <taxon>Neopterygii</taxon>
        <taxon>Teleostei</taxon>
        <taxon>Neoteleostei</taxon>
        <taxon>Acanthomorphata</taxon>
        <taxon>Ovalentaria</taxon>
        <taxon>Atherinomorphae</taxon>
        <taxon>Cyprinodontiformes</taxon>
        <taxon>Goodeidae</taxon>
        <taxon>Ataeniobius</taxon>
    </lineage>
</organism>
<evidence type="ECO:0000313" key="1">
    <source>
        <dbReference type="EMBL" id="MED6233570.1"/>
    </source>
</evidence>
<keyword evidence="2" id="KW-1185">Reference proteome</keyword>
<gene>
    <name evidence="1" type="ORF">ATANTOWER_013531</name>
</gene>